<organism evidence="5">
    <name type="scientific">Nocardia globerula</name>
    <dbReference type="NCBI Taxonomy" id="1818"/>
    <lineage>
        <taxon>Bacteria</taxon>
        <taxon>Bacillati</taxon>
        <taxon>Actinomycetota</taxon>
        <taxon>Actinomycetes</taxon>
        <taxon>Mycobacteriales</taxon>
        <taxon>Nocardiaceae</taxon>
        <taxon>Nocardia</taxon>
    </lineage>
</organism>
<evidence type="ECO:0000256" key="3">
    <source>
        <dbReference type="ARBA" id="ARBA00023239"/>
    </source>
</evidence>
<dbReference type="EMBL" id="VNIQ01000003">
    <property type="protein sequence ID" value="TYQ04956.1"/>
    <property type="molecule type" value="Genomic_DNA"/>
</dbReference>
<dbReference type="PANTHER" id="PTHR48078:SF6">
    <property type="entry name" value="L-THREONINE DEHYDRATASE CATABOLIC TDCB"/>
    <property type="match status" value="1"/>
</dbReference>
<dbReference type="AlphaFoldDB" id="A0A652YQW7"/>
<feature type="domain" description="Tryptophan synthase beta chain-like PALP" evidence="4">
    <location>
        <begin position="29"/>
        <end position="315"/>
    </location>
</feature>
<name>A0A652YQW7_NOCGL</name>
<dbReference type="InterPro" id="IPR001926">
    <property type="entry name" value="TrpB-like_PALP"/>
</dbReference>
<dbReference type="InterPro" id="IPR050147">
    <property type="entry name" value="Ser/Thr_Dehydratase"/>
</dbReference>
<dbReference type="Gene3D" id="3.40.50.1100">
    <property type="match status" value="2"/>
</dbReference>
<dbReference type="GO" id="GO:0004794">
    <property type="term" value="F:threonine deaminase activity"/>
    <property type="evidence" value="ECO:0007669"/>
    <property type="project" value="TreeGrafter"/>
</dbReference>
<evidence type="ECO:0000256" key="2">
    <source>
        <dbReference type="ARBA" id="ARBA00022898"/>
    </source>
</evidence>
<dbReference type="GO" id="GO:0006565">
    <property type="term" value="P:L-serine catabolic process"/>
    <property type="evidence" value="ECO:0007669"/>
    <property type="project" value="TreeGrafter"/>
</dbReference>
<keyword evidence="3" id="KW-0456">Lyase</keyword>
<proteinExistence type="predicted"/>
<evidence type="ECO:0000313" key="5">
    <source>
        <dbReference type="EMBL" id="TYQ04956.1"/>
    </source>
</evidence>
<dbReference type="GO" id="GO:0006567">
    <property type="term" value="P:L-threonine catabolic process"/>
    <property type="evidence" value="ECO:0007669"/>
    <property type="project" value="TreeGrafter"/>
</dbReference>
<protein>
    <submittedName>
        <fullName evidence="5">Threonine dehydratase</fullName>
    </submittedName>
</protein>
<sequence>MTPRTENITGPVALTSADVEAARERIDGLARRTPIFRTTVPTPHGDVAVLFKLEYLQHGGSFKVRGSFNAIERAAADGTMPSAGVVIASGGNAAIGAAWASRRRGLGCTVVVPETAPDAKVAALGALGATVEKVGDRYVLAAAAASEIALSSGALELHAYDLPDIVAGAGTIALEVAEEASGPITYCIAVGGGGLVSGIAAAARPEDRVVAVEPIGAATLHAALEAGHPVDIELDSIASDSLGASRVGRIAWATVTDNAVDSVVVDDDSIVRARSFLWREFRILVELGTAAALVPVLDGTVSPSRDGELCVVLCGANVSLGDMGV</sequence>
<accession>A0A652YQW7</accession>
<keyword evidence="2" id="KW-0663">Pyridoxal phosphate</keyword>
<gene>
    <name evidence="5" type="ORF">FNL38_103307</name>
</gene>
<reference evidence="5" key="1">
    <citation type="submission" date="2019-07" db="EMBL/GenBank/DDBJ databases">
        <title>Genomic Encyclopedia of Type Strains, Phase IV (KMG-IV): sequencing the most valuable type-strain genomes for metagenomic binning, comparative biology and taxonomic classification.</title>
        <authorList>
            <person name="Goeker M."/>
        </authorList>
    </citation>
    <scope>NUCLEOTIDE SEQUENCE</scope>
    <source>
        <strain evidence="5">DSM 44596</strain>
    </source>
</reference>
<dbReference type="NCBIfam" id="NF006094">
    <property type="entry name" value="PRK08246.1"/>
    <property type="match status" value="1"/>
</dbReference>
<dbReference type="InterPro" id="IPR036052">
    <property type="entry name" value="TrpB-like_PALP_sf"/>
</dbReference>
<comment type="cofactor">
    <cofactor evidence="1">
        <name>pyridoxal 5'-phosphate</name>
        <dbReference type="ChEBI" id="CHEBI:597326"/>
    </cofactor>
</comment>
<dbReference type="Pfam" id="PF00291">
    <property type="entry name" value="PALP"/>
    <property type="match status" value="1"/>
</dbReference>
<comment type="caution">
    <text evidence="5">The sequence shown here is derived from an EMBL/GenBank/DDBJ whole genome shotgun (WGS) entry which is preliminary data.</text>
</comment>
<evidence type="ECO:0000256" key="1">
    <source>
        <dbReference type="ARBA" id="ARBA00001933"/>
    </source>
</evidence>
<evidence type="ECO:0000259" key="4">
    <source>
        <dbReference type="Pfam" id="PF00291"/>
    </source>
</evidence>
<dbReference type="PANTHER" id="PTHR48078">
    <property type="entry name" value="THREONINE DEHYDRATASE, MITOCHONDRIAL-RELATED"/>
    <property type="match status" value="1"/>
</dbReference>
<dbReference type="GO" id="GO:0009097">
    <property type="term" value="P:isoleucine biosynthetic process"/>
    <property type="evidence" value="ECO:0007669"/>
    <property type="project" value="TreeGrafter"/>
</dbReference>
<dbReference type="GO" id="GO:0003941">
    <property type="term" value="F:L-serine ammonia-lyase activity"/>
    <property type="evidence" value="ECO:0007669"/>
    <property type="project" value="TreeGrafter"/>
</dbReference>
<dbReference type="SUPFAM" id="SSF53686">
    <property type="entry name" value="Tryptophan synthase beta subunit-like PLP-dependent enzymes"/>
    <property type="match status" value="1"/>
</dbReference>